<dbReference type="RefSeq" id="XP_022581189.1">
    <property type="nucleotide sequence ID" value="XM_022727513.1"/>
</dbReference>
<feature type="transmembrane region" description="Helical" evidence="1">
    <location>
        <begin position="53"/>
        <end position="72"/>
    </location>
</feature>
<gene>
    <name evidence="2" type="ORF">ASPZODRAFT_1999953</name>
</gene>
<keyword evidence="1" id="KW-0812">Transmembrane</keyword>
<keyword evidence="1" id="KW-1133">Transmembrane helix</keyword>
<evidence type="ECO:0000313" key="2">
    <source>
        <dbReference type="EMBL" id="OJJ46679.1"/>
    </source>
</evidence>
<dbReference type="Proteomes" id="UP000184188">
    <property type="component" value="Unassembled WGS sequence"/>
</dbReference>
<feature type="transmembrane region" description="Helical" evidence="1">
    <location>
        <begin position="12"/>
        <end position="33"/>
    </location>
</feature>
<sequence>MRSLDGFSFPLLIMSISWCFRAFLFFLLCSWVVFPFLHRHPWAGVILTRELVFFWAIFFLPVLGSLDGIILIR</sequence>
<proteinExistence type="predicted"/>
<dbReference type="VEuPathDB" id="FungiDB:ASPZODRAFT_1999953"/>
<dbReference type="AlphaFoldDB" id="A0A1L9SHI7"/>
<protein>
    <submittedName>
        <fullName evidence="2">Uncharacterized protein</fullName>
    </submittedName>
</protein>
<keyword evidence="1" id="KW-0472">Membrane</keyword>
<keyword evidence="3" id="KW-1185">Reference proteome</keyword>
<evidence type="ECO:0000256" key="1">
    <source>
        <dbReference type="SAM" id="Phobius"/>
    </source>
</evidence>
<name>A0A1L9SHI7_9EURO</name>
<dbReference type="GeneID" id="34613977"/>
<reference evidence="3" key="1">
    <citation type="journal article" date="2017" name="Genome Biol.">
        <title>Comparative genomics reveals high biological diversity and specific adaptations in the industrially and medically important fungal genus Aspergillus.</title>
        <authorList>
            <person name="de Vries R.P."/>
            <person name="Riley R."/>
            <person name="Wiebenga A."/>
            <person name="Aguilar-Osorio G."/>
            <person name="Amillis S."/>
            <person name="Uchima C.A."/>
            <person name="Anderluh G."/>
            <person name="Asadollahi M."/>
            <person name="Askin M."/>
            <person name="Barry K."/>
            <person name="Battaglia E."/>
            <person name="Bayram O."/>
            <person name="Benocci T."/>
            <person name="Braus-Stromeyer S.A."/>
            <person name="Caldana C."/>
            <person name="Canovas D."/>
            <person name="Cerqueira G.C."/>
            <person name="Chen F."/>
            <person name="Chen W."/>
            <person name="Choi C."/>
            <person name="Clum A."/>
            <person name="Dos Santos R.A."/>
            <person name="Damasio A.R."/>
            <person name="Diallinas G."/>
            <person name="Emri T."/>
            <person name="Fekete E."/>
            <person name="Flipphi M."/>
            <person name="Freyberg S."/>
            <person name="Gallo A."/>
            <person name="Gournas C."/>
            <person name="Habgood R."/>
            <person name="Hainaut M."/>
            <person name="Harispe M.L."/>
            <person name="Henrissat B."/>
            <person name="Hilden K.S."/>
            <person name="Hope R."/>
            <person name="Hossain A."/>
            <person name="Karabika E."/>
            <person name="Karaffa L."/>
            <person name="Karanyi Z."/>
            <person name="Krasevec N."/>
            <person name="Kuo A."/>
            <person name="Kusch H."/>
            <person name="LaButti K."/>
            <person name="Lagendijk E.L."/>
            <person name="Lapidus A."/>
            <person name="Levasseur A."/>
            <person name="Lindquist E."/>
            <person name="Lipzen A."/>
            <person name="Logrieco A.F."/>
            <person name="MacCabe A."/>
            <person name="Maekelae M.R."/>
            <person name="Malavazi I."/>
            <person name="Melin P."/>
            <person name="Meyer V."/>
            <person name="Mielnichuk N."/>
            <person name="Miskei M."/>
            <person name="Molnar A.P."/>
            <person name="Mule G."/>
            <person name="Ngan C.Y."/>
            <person name="Orejas M."/>
            <person name="Orosz E."/>
            <person name="Ouedraogo J.P."/>
            <person name="Overkamp K.M."/>
            <person name="Park H.-S."/>
            <person name="Perrone G."/>
            <person name="Piumi F."/>
            <person name="Punt P.J."/>
            <person name="Ram A.F."/>
            <person name="Ramon A."/>
            <person name="Rauscher S."/>
            <person name="Record E."/>
            <person name="Riano-Pachon D.M."/>
            <person name="Robert V."/>
            <person name="Roehrig J."/>
            <person name="Ruller R."/>
            <person name="Salamov A."/>
            <person name="Salih N.S."/>
            <person name="Samson R.A."/>
            <person name="Sandor E."/>
            <person name="Sanguinetti M."/>
            <person name="Schuetze T."/>
            <person name="Sepcic K."/>
            <person name="Shelest E."/>
            <person name="Sherlock G."/>
            <person name="Sophianopoulou V."/>
            <person name="Squina F.M."/>
            <person name="Sun H."/>
            <person name="Susca A."/>
            <person name="Todd R.B."/>
            <person name="Tsang A."/>
            <person name="Unkles S.E."/>
            <person name="van de Wiele N."/>
            <person name="van Rossen-Uffink D."/>
            <person name="Oliveira J.V."/>
            <person name="Vesth T.C."/>
            <person name="Visser J."/>
            <person name="Yu J.-H."/>
            <person name="Zhou M."/>
            <person name="Andersen M.R."/>
            <person name="Archer D.B."/>
            <person name="Baker S.E."/>
            <person name="Benoit I."/>
            <person name="Brakhage A.A."/>
            <person name="Braus G.H."/>
            <person name="Fischer R."/>
            <person name="Frisvad J.C."/>
            <person name="Goldman G.H."/>
            <person name="Houbraken J."/>
            <person name="Oakley B."/>
            <person name="Pocsi I."/>
            <person name="Scazzocchio C."/>
            <person name="Seiboth B."/>
            <person name="vanKuyk P.A."/>
            <person name="Wortman J."/>
            <person name="Dyer P.S."/>
            <person name="Grigoriev I.V."/>
        </authorList>
    </citation>
    <scope>NUCLEOTIDE SEQUENCE [LARGE SCALE GENOMIC DNA]</scope>
    <source>
        <strain evidence="3">CBS 506.65</strain>
    </source>
</reference>
<dbReference type="EMBL" id="KV878342">
    <property type="protein sequence ID" value="OJJ46679.1"/>
    <property type="molecule type" value="Genomic_DNA"/>
</dbReference>
<accession>A0A1L9SHI7</accession>
<organism evidence="2 3">
    <name type="scientific">Penicilliopsis zonata CBS 506.65</name>
    <dbReference type="NCBI Taxonomy" id="1073090"/>
    <lineage>
        <taxon>Eukaryota</taxon>
        <taxon>Fungi</taxon>
        <taxon>Dikarya</taxon>
        <taxon>Ascomycota</taxon>
        <taxon>Pezizomycotina</taxon>
        <taxon>Eurotiomycetes</taxon>
        <taxon>Eurotiomycetidae</taxon>
        <taxon>Eurotiales</taxon>
        <taxon>Aspergillaceae</taxon>
        <taxon>Penicilliopsis</taxon>
    </lineage>
</organism>
<evidence type="ECO:0000313" key="3">
    <source>
        <dbReference type="Proteomes" id="UP000184188"/>
    </source>
</evidence>